<accession>A0A420HEP5</accession>
<protein>
    <submittedName>
        <fullName evidence="2">Uncharacterized protein</fullName>
    </submittedName>
</protein>
<feature type="region of interest" description="Disordered" evidence="1">
    <location>
        <begin position="59"/>
        <end position="112"/>
    </location>
</feature>
<evidence type="ECO:0000256" key="1">
    <source>
        <dbReference type="SAM" id="MobiDB-lite"/>
    </source>
</evidence>
<name>A0A420HEP5_9PEZI</name>
<comment type="caution">
    <text evidence="2">The sequence shown here is derived from an EMBL/GenBank/DDBJ whole genome shotgun (WGS) entry which is preliminary data.</text>
</comment>
<gene>
    <name evidence="2" type="ORF">GcC1_200053</name>
</gene>
<reference evidence="2 3" key="1">
    <citation type="journal article" date="2018" name="BMC Genomics">
        <title>Comparative genome analyses reveal sequence features reflecting distinct modes of host-adaptation between dicot and monocot powdery mildew.</title>
        <authorList>
            <person name="Wu Y."/>
            <person name="Ma X."/>
            <person name="Pan Z."/>
            <person name="Kale S.D."/>
            <person name="Song Y."/>
            <person name="King H."/>
            <person name="Zhang Q."/>
            <person name="Presley C."/>
            <person name="Deng X."/>
            <person name="Wei C.I."/>
            <person name="Xiao S."/>
        </authorList>
    </citation>
    <scope>NUCLEOTIDE SEQUENCE [LARGE SCALE GENOMIC DNA]</scope>
    <source>
        <strain evidence="2">UCSC1</strain>
    </source>
</reference>
<feature type="non-terminal residue" evidence="2">
    <location>
        <position position="123"/>
    </location>
</feature>
<dbReference type="OrthoDB" id="3884315at2759"/>
<dbReference type="Proteomes" id="UP000285405">
    <property type="component" value="Unassembled WGS sequence"/>
</dbReference>
<evidence type="ECO:0000313" key="3">
    <source>
        <dbReference type="Proteomes" id="UP000285405"/>
    </source>
</evidence>
<proteinExistence type="predicted"/>
<feature type="compositionally biased region" description="Polar residues" evidence="1">
    <location>
        <begin position="63"/>
        <end position="94"/>
    </location>
</feature>
<sequence>MQLSQGPLKDIILLNLSLELKQAIINDHDTDHLDLNQAIARPQDIDNKRRALIASTAKMRYRNPTNSYTHNASHPSEGLTTSQGGDAMNLSSVNFRPHAPLSQEDKTSRRNLGFCNHCGGSGH</sequence>
<evidence type="ECO:0000313" key="2">
    <source>
        <dbReference type="EMBL" id="RKF55857.1"/>
    </source>
</evidence>
<dbReference type="AlphaFoldDB" id="A0A420HEP5"/>
<organism evidence="2 3">
    <name type="scientific">Golovinomyces cichoracearum</name>
    <dbReference type="NCBI Taxonomy" id="62708"/>
    <lineage>
        <taxon>Eukaryota</taxon>
        <taxon>Fungi</taxon>
        <taxon>Dikarya</taxon>
        <taxon>Ascomycota</taxon>
        <taxon>Pezizomycotina</taxon>
        <taxon>Leotiomycetes</taxon>
        <taxon>Erysiphales</taxon>
        <taxon>Erysiphaceae</taxon>
        <taxon>Golovinomyces</taxon>
    </lineage>
</organism>
<dbReference type="EMBL" id="MCBR01020045">
    <property type="protein sequence ID" value="RKF55857.1"/>
    <property type="molecule type" value="Genomic_DNA"/>
</dbReference>